<keyword evidence="3" id="KW-1185">Reference proteome</keyword>
<reference evidence="2" key="1">
    <citation type="journal article" date="2014" name="Int. J. Syst. Evol. Microbiol.">
        <title>Complete genome sequence of Corynebacterium casei LMG S-19264T (=DSM 44701T), isolated from a smear-ripened cheese.</title>
        <authorList>
            <consortium name="US DOE Joint Genome Institute (JGI-PGF)"/>
            <person name="Walter F."/>
            <person name="Albersmeier A."/>
            <person name="Kalinowski J."/>
            <person name="Ruckert C."/>
        </authorList>
    </citation>
    <scope>NUCLEOTIDE SEQUENCE</scope>
    <source>
        <strain evidence="2">CGMCC 4.7679</strain>
    </source>
</reference>
<feature type="region of interest" description="Disordered" evidence="1">
    <location>
        <begin position="438"/>
        <end position="460"/>
    </location>
</feature>
<organism evidence="2 3">
    <name type="scientific">Amycolatopsis bartoniae</name>
    <dbReference type="NCBI Taxonomy" id="941986"/>
    <lineage>
        <taxon>Bacteria</taxon>
        <taxon>Bacillati</taxon>
        <taxon>Actinomycetota</taxon>
        <taxon>Actinomycetes</taxon>
        <taxon>Pseudonocardiales</taxon>
        <taxon>Pseudonocardiaceae</taxon>
        <taxon>Amycolatopsis</taxon>
    </lineage>
</organism>
<gene>
    <name evidence="2" type="ORF">GCM10017566_53740</name>
</gene>
<proteinExistence type="predicted"/>
<evidence type="ECO:0000313" key="2">
    <source>
        <dbReference type="EMBL" id="GHF73076.1"/>
    </source>
</evidence>
<evidence type="ECO:0000256" key="1">
    <source>
        <dbReference type="SAM" id="MobiDB-lite"/>
    </source>
</evidence>
<feature type="compositionally biased region" description="Low complexity" evidence="1">
    <location>
        <begin position="158"/>
        <end position="171"/>
    </location>
</feature>
<feature type="compositionally biased region" description="Low complexity" evidence="1">
    <location>
        <begin position="210"/>
        <end position="224"/>
    </location>
</feature>
<accession>A0A8H9J0C5</accession>
<feature type="compositionally biased region" description="Polar residues" evidence="1">
    <location>
        <begin position="141"/>
        <end position="157"/>
    </location>
</feature>
<dbReference type="AlphaFoldDB" id="A0A8H9J0C5"/>
<name>A0A8H9J0C5_9PSEU</name>
<feature type="compositionally biased region" description="Polar residues" evidence="1">
    <location>
        <begin position="197"/>
        <end position="209"/>
    </location>
</feature>
<feature type="region of interest" description="Disordered" evidence="1">
    <location>
        <begin position="84"/>
        <end position="249"/>
    </location>
</feature>
<feature type="compositionally biased region" description="Polar residues" evidence="1">
    <location>
        <begin position="227"/>
        <end position="240"/>
    </location>
</feature>
<protein>
    <submittedName>
        <fullName evidence="2">Uncharacterized protein</fullName>
    </submittedName>
</protein>
<feature type="region of interest" description="Disordered" evidence="1">
    <location>
        <begin position="364"/>
        <end position="384"/>
    </location>
</feature>
<dbReference type="EMBL" id="BNAV01000009">
    <property type="protein sequence ID" value="GHF73076.1"/>
    <property type="molecule type" value="Genomic_DNA"/>
</dbReference>
<evidence type="ECO:0000313" key="3">
    <source>
        <dbReference type="Proteomes" id="UP000658656"/>
    </source>
</evidence>
<comment type="caution">
    <text evidence="2">The sequence shown here is derived from an EMBL/GenBank/DDBJ whole genome shotgun (WGS) entry which is preliminary data.</text>
</comment>
<dbReference type="Proteomes" id="UP000658656">
    <property type="component" value="Unassembled WGS sequence"/>
</dbReference>
<sequence length="460" mass="47145">MVVMAVRDAVSTPRAVPLWAKVLLASGFAFAGWLLAGLLSGFTASADEVPHGDEHAQHHHVHPAERQGLLGRTLALLGCTDGGQAESVHGQGPQGEGSFAQAPQQESLDGRPQASAPPKQQDGSVGAAASQETPVGRARNPQRTQAPQQGGLNNETLAPQQEDSAQNQQQAGPGSEVQAAQQEGRAQDPQGGASPHADSSSGTQATQQEDSAQAPQQEDPQQASVLDETQATQQASSLSETQATQHAHPAAQGGLLGGLLGATLNTLTSTVEALTTTVQTTVDTVVLTVQDTVGTLVTTTGAVVQPVTSVLTVTGTQPETTTATTVETRIETVPVETQTAQVPQASQPAPSAEPVLVVVEQHRPSVKHTDKQATTSRGRTAAGEPAFQARNDLPAPVPDSPAGQVCTIAPAHDGGSNTKHPHAILGTRTNADALSALGVQRPQDVVGNSRDAALPTTSPD</sequence>
<reference evidence="2" key="2">
    <citation type="submission" date="2020-09" db="EMBL/GenBank/DDBJ databases">
        <authorList>
            <person name="Sun Q."/>
            <person name="Zhou Y."/>
        </authorList>
    </citation>
    <scope>NUCLEOTIDE SEQUENCE</scope>
    <source>
        <strain evidence="2">CGMCC 4.7679</strain>
    </source>
</reference>